<reference evidence="1" key="2">
    <citation type="journal article" date="2023" name="IMA Fungus">
        <title>Comparative genomic study of the Penicillium genus elucidates a diverse pangenome and 15 lateral gene transfer events.</title>
        <authorList>
            <person name="Petersen C."/>
            <person name="Sorensen T."/>
            <person name="Nielsen M.R."/>
            <person name="Sondergaard T.E."/>
            <person name="Sorensen J.L."/>
            <person name="Fitzpatrick D.A."/>
            <person name="Frisvad J.C."/>
            <person name="Nielsen K.L."/>
        </authorList>
    </citation>
    <scope>NUCLEOTIDE SEQUENCE</scope>
    <source>
        <strain evidence="1">IBT 23319</strain>
    </source>
</reference>
<dbReference type="RefSeq" id="XP_056499843.1">
    <property type="nucleotide sequence ID" value="XM_056646402.1"/>
</dbReference>
<accession>A0A9W9TLV4</accession>
<evidence type="ECO:0000313" key="2">
    <source>
        <dbReference type="Proteomes" id="UP001147733"/>
    </source>
</evidence>
<reference evidence="1" key="1">
    <citation type="submission" date="2022-11" db="EMBL/GenBank/DDBJ databases">
        <authorList>
            <person name="Petersen C."/>
        </authorList>
    </citation>
    <scope>NUCLEOTIDE SEQUENCE</scope>
    <source>
        <strain evidence="1">IBT 23319</strain>
    </source>
</reference>
<organism evidence="1 2">
    <name type="scientific">Penicillium citrinum</name>
    <dbReference type="NCBI Taxonomy" id="5077"/>
    <lineage>
        <taxon>Eukaryota</taxon>
        <taxon>Fungi</taxon>
        <taxon>Dikarya</taxon>
        <taxon>Ascomycota</taxon>
        <taxon>Pezizomycotina</taxon>
        <taxon>Eurotiomycetes</taxon>
        <taxon>Eurotiomycetidae</taxon>
        <taxon>Eurotiales</taxon>
        <taxon>Aspergillaceae</taxon>
        <taxon>Penicillium</taxon>
    </lineage>
</organism>
<dbReference type="OrthoDB" id="5401170at2759"/>
<sequence length="268" mass="30768">MDSRRPWFDRATLHGAYDCGSIITTNNGTQWKVLERLEQDNFQTEQKISTISPSTPSHATLKLRCVRFPGNEASTSESFMRVYMQLPHIHTETEDSASRAAQANLMFRPAELDAYSDLSRDPTVSKFTPKLLWKKLSVQSSSGFVPGGFIVLVVLEKVPGLILRDRMGNTAAFWSLPRRSRSKKRSAFEKTFMEMSSTVGIWPEPTAGYHLVWDENRGILFWVGFRKFSRMKGKTWTKAWLPCWDLVETPGNSWAQVDWDRDTTGWQY</sequence>
<keyword evidence="2" id="KW-1185">Reference proteome</keyword>
<proteinExistence type="predicted"/>
<dbReference type="Proteomes" id="UP001147733">
    <property type="component" value="Unassembled WGS sequence"/>
</dbReference>
<comment type="caution">
    <text evidence="1">The sequence shown here is derived from an EMBL/GenBank/DDBJ whole genome shotgun (WGS) entry which is preliminary data.</text>
</comment>
<dbReference type="EMBL" id="JAPQKT010000006">
    <property type="protein sequence ID" value="KAJ5227478.1"/>
    <property type="molecule type" value="Genomic_DNA"/>
</dbReference>
<dbReference type="AlphaFoldDB" id="A0A9W9TLV4"/>
<evidence type="ECO:0000313" key="1">
    <source>
        <dbReference type="EMBL" id="KAJ5227478.1"/>
    </source>
</evidence>
<protein>
    <submittedName>
        <fullName evidence="1">Uncharacterized protein</fullName>
    </submittedName>
</protein>
<gene>
    <name evidence="1" type="ORF">N7469_007484</name>
</gene>
<dbReference type="GeneID" id="81385569"/>
<name>A0A9W9TLV4_PENCI</name>